<comment type="caution">
    <text evidence="3">The sequence shown here is derived from an EMBL/GenBank/DDBJ whole genome shotgun (WGS) entry which is preliminary data.</text>
</comment>
<feature type="transmembrane region" description="Helical" evidence="2">
    <location>
        <begin position="48"/>
        <end position="66"/>
    </location>
</feature>
<feature type="compositionally biased region" description="Polar residues" evidence="1">
    <location>
        <begin position="70"/>
        <end position="81"/>
    </location>
</feature>
<feature type="compositionally biased region" description="Basic and acidic residues" evidence="1">
    <location>
        <begin position="106"/>
        <end position="117"/>
    </location>
</feature>
<evidence type="ECO:0000313" key="4">
    <source>
        <dbReference type="Proteomes" id="UP001403385"/>
    </source>
</evidence>
<keyword evidence="2" id="KW-1133">Transmembrane helix</keyword>
<evidence type="ECO:0000313" key="3">
    <source>
        <dbReference type="EMBL" id="MEN7551598.1"/>
    </source>
</evidence>
<accession>A0AAW9SKD5</accession>
<reference evidence="3 4" key="1">
    <citation type="submission" date="2024-04" db="EMBL/GenBank/DDBJ databases">
        <title>Novel genus in family Flammeovirgaceae.</title>
        <authorList>
            <person name="Nguyen T.H."/>
            <person name="Vuong T.Q."/>
            <person name="Le H."/>
            <person name="Kim S.-G."/>
        </authorList>
    </citation>
    <scope>NUCLEOTIDE SEQUENCE [LARGE SCALE GENOMIC DNA]</scope>
    <source>
        <strain evidence="3 4">JCM 23209</strain>
    </source>
</reference>
<keyword evidence="2" id="KW-0812">Transmembrane</keyword>
<evidence type="ECO:0000256" key="2">
    <source>
        <dbReference type="SAM" id="Phobius"/>
    </source>
</evidence>
<gene>
    <name evidence="3" type="ORF">AAG747_27030</name>
</gene>
<dbReference type="EMBL" id="JBDKWZ010000024">
    <property type="protein sequence ID" value="MEN7551598.1"/>
    <property type="molecule type" value="Genomic_DNA"/>
</dbReference>
<keyword evidence="4" id="KW-1185">Reference proteome</keyword>
<protein>
    <submittedName>
        <fullName evidence="3">Uncharacterized protein</fullName>
    </submittedName>
</protein>
<dbReference type="Proteomes" id="UP001403385">
    <property type="component" value="Unassembled WGS sequence"/>
</dbReference>
<evidence type="ECO:0000256" key="1">
    <source>
        <dbReference type="SAM" id="MobiDB-lite"/>
    </source>
</evidence>
<feature type="region of interest" description="Disordered" evidence="1">
    <location>
        <begin position="70"/>
        <end position="142"/>
    </location>
</feature>
<organism evidence="3 4">
    <name type="scientific">Rapidithrix thailandica</name>
    <dbReference type="NCBI Taxonomy" id="413964"/>
    <lineage>
        <taxon>Bacteria</taxon>
        <taxon>Pseudomonadati</taxon>
        <taxon>Bacteroidota</taxon>
        <taxon>Cytophagia</taxon>
        <taxon>Cytophagales</taxon>
        <taxon>Flammeovirgaceae</taxon>
        <taxon>Rapidithrix</taxon>
    </lineage>
</organism>
<sequence>MDEKIDDIFFRGLEGKHIEKPASYWEGINQNVLENSIPKPWWSSMNPYLVASVLLAIIAVIIWGVTEFSENTSQENPNNPVEKNAGDTLGISPDSVPVQKNSTDTLGEKATEEDVKRAVVLPENPKPPEENFIPEESIPVENTLTNSKPDTNQVNMIERSDSLLVEINQAKDSLTRSQPDNSLNTSEPVNDSVSIENKIKSDSVMNKRPVQVIIIQDTIIVTDTVKVESKKK</sequence>
<dbReference type="RefSeq" id="WP_346824378.1">
    <property type="nucleotide sequence ID" value="NZ_JBDKWZ010000024.1"/>
</dbReference>
<dbReference type="AlphaFoldDB" id="A0AAW9SKD5"/>
<name>A0AAW9SKD5_9BACT</name>
<proteinExistence type="predicted"/>
<keyword evidence="2" id="KW-0472">Membrane</keyword>